<accession>A0A0E0NYB0</accession>
<reference evidence="3" key="1">
    <citation type="submission" date="2013-06" db="EMBL/GenBank/DDBJ databases">
        <authorList>
            <person name="Zhao Q."/>
        </authorList>
    </citation>
    <scope>NUCLEOTIDE SEQUENCE</scope>
    <source>
        <strain evidence="3">cv. W1943</strain>
    </source>
</reference>
<dbReference type="Proteomes" id="UP000008022">
    <property type="component" value="Unassembled WGS sequence"/>
</dbReference>
<evidence type="ECO:0000313" key="3">
    <source>
        <dbReference type="Proteomes" id="UP000008022"/>
    </source>
</evidence>
<feature type="transmembrane region" description="Helical" evidence="1">
    <location>
        <begin position="12"/>
        <end position="35"/>
    </location>
</feature>
<proteinExistence type="predicted"/>
<keyword evidence="1" id="KW-1133">Transmembrane helix</keyword>
<dbReference type="EnsemblPlants" id="ORUFI03G27120.1">
    <property type="protein sequence ID" value="ORUFI03G27120.1"/>
    <property type="gene ID" value="ORUFI03G27120"/>
</dbReference>
<reference evidence="2" key="2">
    <citation type="submission" date="2015-06" db="UniProtKB">
        <authorList>
            <consortium name="EnsemblPlants"/>
        </authorList>
    </citation>
    <scope>IDENTIFICATION</scope>
</reference>
<evidence type="ECO:0000256" key="1">
    <source>
        <dbReference type="SAM" id="Phobius"/>
    </source>
</evidence>
<keyword evidence="1" id="KW-0812">Transmembrane</keyword>
<organism evidence="2 3">
    <name type="scientific">Oryza rufipogon</name>
    <name type="common">Brownbeard rice</name>
    <name type="synonym">Asian wild rice</name>
    <dbReference type="NCBI Taxonomy" id="4529"/>
    <lineage>
        <taxon>Eukaryota</taxon>
        <taxon>Viridiplantae</taxon>
        <taxon>Streptophyta</taxon>
        <taxon>Embryophyta</taxon>
        <taxon>Tracheophyta</taxon>
        <taxon>Spermatophyta</taxon>
        <taxon>Magnoliopsida</taxon>
        <taxon>Liliopsida</taxon>
        <taxon>Poales</taxon>
        <taxon>Poaceae</taxon>
        <taxon>BOP clade</taxon>
        <taxon>Oryzoideae</taxon>
        <taxon>Oryzeae</taxon>
        <taxon>Oryzinae</taxon>
        <taxon>Oryza</taxon>
    </lineage>
</organism>
<dbReference type="HOGENOM" id="CLU_1573214_0_0_1"/>
<name>A0A0E0NYB0_ORYRU</name>
<evidence type="ECO:0000313" key="2">
    <source>
        <dbReference type="EnsemblPlants" id="ORUFI03G27120.1"/>
    </source>
</evidence>
<dbReference type="Gramene" id="ORUFI03G27120.1">
    <property type="protein sequence ID" value="ORUFI03G27120.1"/>
    <property type="gene ID" value="ORUFI03G27120"/>
</dbReference>
<protein>
    <submittedName>
        <fullName evidence="2">Uncharacterized protein</fullName>
    </submittedName>
</protein>
<dbReference type="AlphaFoldDB" id="A0A0E0NYB0"/>
<keyword evidence="1" id="KW-0472">Membrane</keyword>
<keyword evidence="3" id="KW-1185">Reference proteome</keyword>
<sequence>MTTATPYGAVSLLGGVIMAFFFIAINLQVKAVFWFPDGRWRHFTSYPSWGHRLGEPYPCIDYCWRTPVSARSIRFLGFGEAFSFLAPFLYWWHPASSFVSVRWSQSCYVVGAAAAVAVMARDMSASGVSEIESRRWLMPDGDDHSVRRHGVPGGVAAAGVVQAGPALKPI</sequence>